<sequence>MWMPEVALLNDPSLISEITYSCEVPRPIDLEDEALNRKYKRQQVIPNDQDTYIRTLLSQTLPRRFLECLRVSFNDERLSAAWKRLETVFGQSNAQGMATVTAEFDDALAKDFESVGQLILHVKEARNRINHQSREALGNITMIPNQYVAIKVPSLFPSQYWGNHVDYTSGGLQLDRIEALLRNVFMNKSQSQIEAMQAAVVPANHARAAKNLGKRKARSAEGNKRDECFYCEDKYNQDDESHFKRDRPKMRQDRTRGKFRINIFVKVKAVNVAHVKKGQQAPKKKGKPTRIEIPVAMALVKPVGKPKTVATAQAARAKPCPLNTEALTPEQAKTDEDELMGSPPPGSPVVSDSEMSDE</sequence>
<reference evidence="2" key="1">
    <citation type="submission" date="2023-04" db="EMBL/GenBank/DDBJ databases">
        <title>Phytophthora fragariaefolia NBRC 109709.</title>
        <authorList>
            <person name="Ichikawa N."/>
            <person name="Sato H."/>
            <person name="Tonouchi N."/>
        </authorList>
    </citation>
    <scope>NUCLEOTIDE SEQUENCE</scope>
    <source>
        <strain evidence="2">NBRC 109709</strain>
    </source>
</reference>
<name>A0A9W7D117_9STRA</name>
<evidence type="ECO:0000313" key="2">
    <source>
        <dbReference type="EMBL" id="GMF48788.1"/>
    </source>
</evidence>
<feature type="compositionally biased region" description="Low complexity" evidence="1">
    <location>
        <begin position="348"/>
        <end position="358"/>
    </location>
</feature>
<dbReference type="EMBL" id="BSXT01002407">
    <property type="protein sequence ID" value="GMF48788.1"/>
    <property type="molecule type" value="Genomic_DNA"/>
</dbReference>
<dbReference type="AlphaFoldDB" id="A0A9W7D117"/>
<dbReference type="Proteomes" id="UP001165121">
    <property type="component" value="Unassembled WGS sequence"/>
</dbReference>
<protein>
    <submittedName>
        <fullName evidence="2">Unnamed protein product</fullName>
    </submittedName>
</protein>
<comment type="caution">
    <text evidence="2">The sequence shown here is derived from an EMBL/GenBank/DDBJ whole genome shotgun (WGS) entry which is preliminary data.</text>
</comment>
<evidence type="ECO:0000313" key="3">
    <source>
        <dbReference type="Proteomes" id="UP001165121"/>
    </source>
</evidence>
<organism evidence="2 3">
    <name type="scientific">Phytophthora fragariaefolia</name>
    <dbReference type="NCBI Taxonomy" id="1490495"/>
    <lineage>
        <taxon>Eukaryota</taxon>
        <taxon>Sar</taxon>
        <taxon>Stramenopiles</taxon>
        <taxon>Oomycota</taxon>
        <taxon>Peronosporomycetes</taxon>
        <taxon>Peronosporales</taxon>
        <taxon>Peronosporaceae</taxon>
        <taxon>Phytophthora</taxon>
    </lineage>
</organism>
<keyword evidence="3" id="KW-1185">Reference proteome</keyword>
<feature type="region of interest" description="Disordered" evidence="1">
    <location>
        <begin position="308"/>
        <end position="358"/>
    </location>
</feature>
<accession>A0A9W7D117</accession>
<evidence type="ECO:0000256" key="1">
    <source>
        <dbReference type="SAM" id="MobiDB-lite"/>
    </source>
</evidence>
<dbReference type="OrthoDB" id="126488at2759"/>
<proteinExistence type="predicted"/>
<gene>
    <name evidence="2" type="ORF">Pfra01_001901200</name>
</gene>